<dbReference type="VEuPathDB" id="CryptoDB:Chro.20235"/>
<reference evidence="2 3" key="3">
    <citation type="submission" date="2017-10" db="EMBL/GenBank/DDBJ databases">
        <title>Consistent, comparative and evidence-based genome annotation and re-annotation for the closely-related species, Cryptosporidium parvum, C. hominis and C. tyzzeri.</title>
        <authorList>
            <person name="Baptista R.P."/>
            <person name="Li Y."/>
            <person name="Sateriale A."/>
            <person name="Striepen B."/>
            <person name="Kissinger J.C."/>
        </authorList>
    </citation>
    <scope>NUCLEOTIDE SEQUENCE [LARGE SCALE GENOMIC DNA]</scope>
    <source>
        <strain evidence="2">30976</strain>
    </source>
</reference>
<reference evidence="1" key="2">
    <citation type="submission" date="2015-08" db="EMBL/GenBank/DDBJ databases">
        <authorList>
            <person name="Babu N.S."/>
            <person name="Beckwith C.J."/>
            <person name="Beseler K.G."/>
            <person name="Brison A."/>
            <person name="Carone J.V."/>
            <person name="Caskin T.P."/>
            <person name="Diamond M."/>
            <person name="Durham M.E."/>
            <person name="Foxe J.M."/>
            <person name="Go M."/>
            <person name="Henderson B.A."/>
            <person name="Jones I.B."/>
            <person name="McGettigan J.A."/>
            <person name="Micheletti S.J."/>
            <person name="Nasrallah M.E."/>
            <person name="Ortiz D."/>
            <person name="Piller C.R."/>
            <person name="Privatt S.R."/>
            <person name="Schneider S.L."/>
            <person name="Sharp S."/>
            <person name="Smith T.C."/>
            <person name="Stanton J.D."/>
            <person name="Ullery H.E."/>
            <person name="Wilson R.J."/>
            <person name="Serrano M.G."/>
            <person name="Buck G."/>
            <person name="Lee V."/>
            <person name="Wang Y."/>
            <person name="Carvalho R."/>
            <person name="Voegtly L."/>
            <person name="Shi R."/>
            <person name="Duckworth R."/>
            <person name="Johnson A."/>
            <person name="Loviza R."/>
            <person name="Walstead R."/>
            <person name="Shah Z."/>
            <person name="Kiflezghi M."/>
            <person name="Wade K."/>
            <person name="Ball S.L."/>
            <person name="Bradley K.W."/>
            <person name="Asai D.J."/>
            <person name="Bowman C.A."/>
            <person name="Russell D.A."/>
            <person name="Pope W.H."/>
            <person name="Jacobs-Sera D."/>
            <person name="Hendrix R.W."/>
            <person name="Hatfull G.F."/>
        </authorList>
    </citation>
    <scope>NUCLEOTIDE SEQUENCE [LARGE SCALE GENOMIC DNA]</scope>
</reference>
<evidence type="ECO:0000313" key="2">
    <source>
        <dbReference type="EMBL" id="PPS95117.1"/>
    </source>
</evidence>
<dbReference type="Proteomes" id="UP000199752">
    <property type="component" value="Chromosome 2"/>
</dbReference>
<accession>A0A0S4TE30</accession>
<dbReference type="OrthoDB" id="343232at2759"/>
<evidence type="ECO:0000313" key="1">
    <source>
        <dbReference type="EMBL" id="CUV04574.1"/>
    </source>
</evidence>
<dbReference type="EMBL" id="LN877948">
    <property type="protein sequence ID" value="CUV04574.1"/>
    <property type="molecule type" value="Genomic_DNA"/>
</dbReference>
<keyword evidence="3" id="KW-1185">Reference proteome</keyword>
<dbReference type="EMBL" id="JTAI01000039">
    <property type="protein sequence ID" value="PPS95117.1"/>
    <property type="molecule type" value="Genomic_DNA"/>
</dbReference>
<name>A0A0S4TE30_CRYHO</name>
<organism evidence="1">
    <name type="scientific">Cryptosporidium hominis</name>
    <dbReference type="NCBI Taxonomy" id="237895"/>
    <lineage>
        <taxon>Eukaryota</taxon>
        <taxon>Sar</taxon>
        <taxon>Alveolata</taxon>
        <taxon>Apicomplexa</taxon>
        <taxon>Conoidasida</taxon>
        <taxon>Coccidia</taxon>
        <taxon>Eucoccidiorida</taxon>
        <taxon>Eimeriorina</taxon>
        <taxon>Cryptosporidiidae</taxon>
        <taxon>Cryptosporidium</taxon>
    </lineage>
</organism>
<dbReference type="AlphaFoldDB" id="A0A0S4TE30"/>
<dbReference type="Proteomes" id="UP001429100">
    <property type="component" value="Unassembled WGS sequence"/>
</dbReference>
<reference evidence="2 3" key="1">
    <citation type="submission" date="2014-11" db="EMBL/GenBank/DDBJ databases">
        <title>Comparative genomic analysis of Cryptosporidium hominis reveals occurrence of genetic recombination in virulent subtypes.</title>
        <authorList>
            <person name="Guo Y."/>
            <person name="Tang K."/>
            <person name="Frace M."/>
            <person name="Li N."/>
            <person name="Roellig D.M."/>
            <person name="Sammons S."/>
            <person name="Knipe K."/>
            <person name="Rowe L."/>
            <person name="Feng Y."/>
            <person name="Xiao L."/>
        </authorList>
    </citation>
    <scope>NUCLEOTIDE SEQUENCE [LARGE SCALE GENOMIC DNA]</scope>
    <source>
        <strain evidence="2">30976</strain>
    </source>
</reference>
<proteinExistence type="predicted"/>
<sequence>MGSEQSKTNCSKEINTEVENNKSKIKSNISIGLKSSVKKNSSIRKTSSSELDECSDNESFSLIVKHKTQNSNMKKGFINSTSNSKNGNNDLDWDTIIHIIDTDVIEGMVIIEDSNE</sequence>
<dbReference type="VEuPathDB" id="CryptoDB:ChTU502y2012_418g0005"/>
<evidence type="ECO:0000313" key="3">
    <source>
        <dbReference type="Proteomes" id="UP001429100"/>
    </source>
</evidence>
<dbReference type="VEuPathDB" id="CryptoDB:CHUDEA2_2180"/>
<dbReference type="VEuPathDB" id="CryptoDB:GY17_00002171"/>
<protein>
    <submittedName>
        <fullName evidence="1">Uncharacterized protein</fullName>
    </submittedName>
</protein>
<gene>
    <name evidence="1" type="ORF">CHUDEA2_2180</name>
    <name evidence="2" type="ORF">GY17_00002171</name>
</gene>